<proteinExistence type="predicted"/>
<feature type="non-terminal residue" evidence="3">
    <location>
        <position position="1"/>
    </location>
</feature>
<dbReference type="Proteomes" id="UP000324897">
    <property type="component" value="Chromosome 6"/>
</dbReference>
<dbReference type="PANTHER" id="PTHR33207">
    <property type="entry name" value="F-BOX DOMAIN CONTAINING PROTEIN-RELATED"/>
    <property type="match status" value="1"/>
</dbReference>
<comment type="caution">
    <text evidence="3">The sequence shown here is derived from an EMBL/GenBank/DDBJ whole genome shotgun (WGS) entry which is preliminary data.</text>
</comment>
<protein>
    <recommendedName>
        <fullName evidence="2">F-box protein AT5G49610-like beta-propeller domain-containing protein</fullName>
    </recommendedName>
</protein>
<organism evidence="3 4">
    <name type="scientific">Eragrostis curvula</name>
    <name type="common">weeping love grass</name>
    <dbReference type="NCBI Taxonomy" id="38414"/>
    <lineage>
        <taxon>Eukaryota</taxon>
        <taxon>Viridiplantae</taxon>
        <taxon>Streptophyta</taxon>
        <taxon>Embryophyta</taxon>
        <taxon>Tracheophyta</taxon>
        <taxon>Spermatophyta</taxon>
        <taxon>Magnoliopsida</taxon>
        <taxon>Liliopsida</taxon>
        <taxon>Poales</taxon>
        <taxon>Poaceae</taxon>
        <taxon>PACMAD clade</taxon>
        <taxon>Chloridoideae</taxon>
        <taxon>Eragrostideae</taxon>
        <taxon>Eragrostidinae</taxon>
        <taxon>Eragrostis</taxon>
    </lineage>
</organism>
<dbReference type="OrthoDB" id="651871at2759"/>
<dbReference type="InterPro" id="IPR036047">
    <property type="entry name" value="F-box-like_dom_sf"/>
</dbReference>
<dbReference type="SUPFAM" id="SSF50965">
    <property type="entry name" value="Galactose oxidase, central domain"/>
    <property type="match status" value="1"/>
</dbReference>
<dbReference type="EMBL" id="RWGY01000002">
    <property type="protein sequence ID" value="TVU50535.1"/>
    <property type="molecule type" value="Genomic_DNA"/>
</dbReference>
<dbReference type="InterPro" id="IPR011043">
    <property type="entry name" value="Gal_Oxase/kelch_b-propeller"/>
</dbReference>
<feature type="compositionally biased region" description="Gly residues" evidence="1">
    <location>
        <begin position="1"/>
        <end position="13"/>
    </location>
</feature>
<feature type="region of interest" description="Disordered" evidence="1">
    <location>
        <begin position="1"/>
        <end position="21"/>
    </location>
</feature>
<dbReference type="Pfam" id="PF23635">
    <property type="entry name" value="Beta-prop_AT5G49610-like"/>
    <property type="match status" value="1"/>
</dbReference>
<name>A0A5J9WRM8_9POAL</name>
<dbReference type="Gramene" id="TVU50535">
    <property type="protein sequence ID" value="TVU50535"/>
    <property type="gene ID" value="EJB05_01910"/>
</dbReference>
<dbReference type="Gene3D" id="1.20.1280.50">
    <property type="match status" value="1"/>
</dbReference>
<keyword evidence="4" id="KW-1185">Reference proteome</keyword>
<dbReference type="SUPFAM" id="SSF81383">
    <property type="entry name" value="F-box domain"/>
    <property type="match status" value="1"/>
</dbReference>
<dbReference type="InterPro" id="IPR056594">
    <property type="entry name" value="AT5G49610-like_b-prop"/>
</dbReference>
<evidence type="ECO:0000259" key="2">
    <source>
        <dbReference type="Pfam" id="PF23635"/>
    </source>
</evidence>
<gene>
    <name evidence="3" type="ORF">EJB05_01910</name>
</gene>
<sequence length="459" mass="52352">MDPSEGTGGGGGAKKPKTSPAPAPLVAALGDDLLREILLRLPDMASLANAACVDKRWYGVASDPAVFRRFDALRRPPLLGFILTDRGDQLFPRRCSNLYFVNATRGFPDLRSVVADADIFFEDLPDVDSDEEEEEYYSDEWRLRGSAGGRLLLSYGRDGRVLAVYDPIARTAVFLRALDGFSYSTHMVRYAISVDEADGSFLVIGVVHCSAAVFSSSSGQWVKFEEDAFLKRSRRILYEEWHWDPYDEDVMDSTYQPPRDGMAAGRRRKEWDGYGQDVFDSINKIPGDGMVAGRFAYWRSDTKKYRHFDDVERILILDTSTMKWSVITAPVPPGESYCVADMPENGGLCLISIKEQSLQLWIRNSTGEWVLKEEFSFMDERMKKLRRDEWMKRVRILAARAGYVYMEFWSIRKSHSYLLVLNLRTKKLDIFHNDADEPYRGPAFPFFMALPPLVVQHND</sequence>
<dbReference type="AlphaFoldDB" id="A0A5J9WRM8"/>
<evidence type="ECO:0000313" key="3">
    <source>
        <dbReference type="EMBL" id="TVU50535.1"/>
    </source>
</evidence>
<feature type="domain" description="F-box protein AT5G49610-like beta-propeller" evidence="2">
    <location>
        <begin position="310"/>
        <end position="453"/>
    </location>
</feature>
<evidence type="ECO:0000256" key="1">
    <source>
        <dbReference type="SAM" id="MobiDB-lite"/>
    </source>
</evidence>
<reference evidence="3 4" key="1">
    <citation type="journal article" date="2019" name="Sci. Rep.">
        <title>A high-quality genome of Eragrostis curvula grass provides insights into Poaceae evolution and supports new strategies to enhance forage quality.</title>
        <authorList>
            <person name="Carballo J."/>
            <person name="Santos B.A.C.M."/>
            <person name="Zappacosta D."/>
            <person name="Garbus I."/>
            <person name="Selva J.P."/>
            <person name="Gallo C.A."/>
            <person name="Diaz A."/>
            <person name="Albertini E."/>
            <person name="Caccamo M."/>
            <person name="Echenique V."/>
        </authorList>
    </citation>
    <scope>NUCLEOTIDE SEQUENCE [LARGE SCALE GENOMIC DNA]</scope>
    <source>
        <strain evidence="4">cv. Victoria</strain>
        <tissue evidence="3">Leaf</tissue>
    </source>
</reference>
<evidence type="ECO:0000313" key="4">
    <source>
        <dbReference type="Proteomes" id="UP000324897"/>
    </source>
</evidence>
<accession>A0A5J9WRM8</accession>